<dbReference type="InterPro" id="IPR018878">
    <property type="entry name" value="ORF6C_dom"/>
</dbReference>
<reference evidence="3 4" key="1">
    <citation type="submission" date="2014-07" db="EMBL/GenBank/DDBJ databases">
        <title>Draft genome of Clostridium sulfidigenes 113A isolated from sediments associated with methane hydrate from Krishna Godavari basin.</title>
        <authorList>
            <person name="Honkalas V.S."/>
            <person name="Dabir A.P."/>
            <person name="Arora P."/>
            <person name="Dhakephalkar P.K."/>
        </authorList>
    </citation>
    <scope>NUCLEOTIDE SEQUENCE [LARGE SCALE GENOMIC DNA]</scope>
    <source>
        <strain evidence="3 4">113A</strain>
    </source>
</reference>
<evidence type="ECO:0000259" key="2">
    <source>
        <dbReference type="Pfam" id="PF10552"/>
    </source>
</evidence>
<comment type="caution">
    <text evidence="3">The sequence shown here is derived from an EMBL/GenBank/DDBJ whole genome shotgun (WGS) entry which is preliminary data.</text>
</comment>
<evidence type="ECO:0000313" key="3">
    <source>
        <dbReference type="EMBL" id="KEZ88686.1"/>
    </source>
</evidence>
<keyword evidence="4" id="KW-1185">Reference proteome</keyword>
<accession>A0A084JIA2</accession>
<evidence type="ECO:0000313" key="4">
    <source>
        <dbReference type="Proteomes" id="UP000028542"/>
    </source>
</evidence>
<dbReference type="Pfam" id="PF10552">
    <property type="entry name" value="ORF6C"/>
    <property type="match status" value="1"/>
</dbReference>
<gene>
    <name evidence="3" type="ORF">IO99_00440</name>
</gene>
<protein>
    <recommendedName>
        <fullName evidence="5">Antirepressor</fullName>
    </recommendedName>
</protein>
<dbReference type="STRING" id="318464.IO99_00440"/>
<sequence length="254" mass="29180">MNESIKINGLKEIDGMKFHDIEGGFGKGKKAMLVKDIASIHGRDTGRINEAINRNKKRFKNNVDIIDFKGSKFAIDLCESGIYTRNSINASSNIYLLSERGYAKLLKILEDDVAWEQYEKLVDGYFNMRAEQPKLSKELQAIFTLDERTIEIDNRVSKLENTMTIDYAQQEELNSLAKRVVVQALGGKDAPAYRELNKKAFSQIWKDYKRVLQVNSYKNTSVKDLEFARKVIIDWKPSRELDLMVKGCNAQIRI</sequence>
<dbReference type="RefSeq" id="WP_035128943.1">
    <property type="nucleotide sequence ID" value="NZ_JPMD01000001.1"/>
</dbReference>
<proteinExistence type="predicted"/>
<evidence type="ECO:0000259" key="1">
    <source>
        <dbReference type="Pfam" id="PF10543"/>
    </source>
</evidence>
<evidence type="ECO:0008006" key="5">
    <source>
        <dbReference type="Google" id="ProtNLM"/>
    </source>
</evidence>
<dbReference type="EMBL" id="JPMD01000001">
    <property type="protein sequence ID" value="KEZ88686.1"/>
    <property type="molecule type" value="Genomic_DNA"/>
</dbReference>
<dbReference type="eggNOG" id="COG3646">
    <property type="taxonomic scope" value="Bacteria"/>
</dbReference>
<dbReference type="Proteomes" id="UP000028542">
    <property type="component" value="Unassembled WGS sequence"/>
</dbReference>
<dbReference type="Pfam" id="PF10543">
    <property type="entry name" value="ORF6N"/>
    <property type="match status" value="1"/>
</dbReference>
<feature type="domain" description="KilA-N DNA-binding" evidence="1">
    <location>
        <begin position="27"/>
        <end position="108"/>
    </location>
</feature>
<organism evidence="3 4">
    <name type="scientific">Clostridium sulfidigenes</name>
    <dbReference type="NCBI Taxonomy" id="318464"/>
    <lineage>
        <taxon>Bacteria</taxon>
        <taxon>Bacillati</taxon>
        <taxon>Bacillota</taxon>
        <taxon>Clostridia</taxon>
        <taxon>Eubacteriales</taxon>
        <taxon>Clostridiaceae</taxon>
        <taxon>Clostridium</taxon>
    </lineage>
</organism>
<name>A0A084JIA2_9CLOT</name>
<feature type="domain" description="ORF6C" evidence="2">
    <location>
        <begin position="136"/>
        <end position="244"/>
    </location>
</feature>
<dbReference type="AlphaFoldDB" id="A0A084JIA2"/>
<dbReference type="InterPro" id="IPR018873">
    <property type="entry name" value="KilA-N_DNA-bd_domain"/>
</dbReference>